<dbReference type="InterPro" id="IPR015943">
    <property type="entry name" value="WD40/YVTN_repeat-like_dom_sf"/>
</dbReference>
<name>A0A916S0M5_9BACT</name>
<organism evidence="2 3">
    <name type="scientific">Edaphobacter acidisoli</name>
    <dbReference type="NCBI Taxonomy" id="2040573"/>
    <lineage>
        <taxon>Bacteria</taxon>
        <taxon>Pseudomonadati</taxon>
        <taxon>Acidobacteriota</taxon>
        <taxon>Terriglobia</taxon>
        <taxon>Terriglobales</taxon>
        <taxon>Acidobacteriaceae</taxon>
        <taxon>Edaphobacter</taxon>
    </lineage>
</organism>
<dbReference type="InterPro" id="IPR008964">
    <property type="entry name" value="Invasin/intimin_cell_adhesion"/>
</dbReference>
<reference evidence="2" key="2">
    <citation type="submission" date="2020-09" db="EMBL/GenBank/DDBJ databases">
        <authorList>
            <person name="Sun Q."/>
            <person name="Zhou Y."/>
        </authorList>
    </citation>
    <scope>NUCLEOTIDE SEQUENCE</scope>
    <source>
        <strain evidence="2">CGMCC 1.15447</strain>
    </source>
</reference>
<dbReference type="Gene3D" id="2.60.40.10">
    <property type="entry name" value="Immunoglobulins"/>
    <property type="match status" value="1"/>
</dbReference>
<dbReference type="Gene3D" id="2.130.10.10">
    <property type="entry name" value="YVTN repeat-like/Quinoprotein amine dehydrogenase"/>
    <property type="match status" value="1"/>
</dbReference>
<dbReference type="Proteomes" id="UP000648801">
    <property type="component" value="Unassembled WGS sequence"/>
</dbReference>
<proteinExistence type="predicted"/>
<evidence type="ECO:0000313" key="3">
    <source>
        <dbReference type="Proteomes" id="UP000648801"/>
    </source>
</evidence>
<dbReference type="SUPFAM" id="SSF50960">
    <property type="entry name" value="TolB, C-terminal domain"/>
    <property type="match status" value="1"/>
</dbReference>
<gene>
    <name evidence="2" type="ORF">GCM10011507_31850</name>
</gene>
<evidence type="ECO:0000256" key="1">
    <source>
        <dbReference type="SAM" id="SignalP"/>
    </source>
</evidence>
<protein>
    <recommendedName>
        <fullName evidence="4">BIG2 domain-containing protein</fullName>
    </recommendedName>
</protein>
<sequence>MRRFVTLVFLLCFTVSFGVSISGCAKKNSVSYCNNAGYGPVLGQLATITLSPKVYGISLNYAEIGTVGAPAGVDCKNSAVSVSAYTYGIVDANGKPNLTIADVVPSGTNAGRLCAGTWNRNTGGGIPDYTTCVPNNVSGTVYVVASADGVSSNPLPIYVHPTVTSVLLGPPSTDCVNDPATNCSPAAYINSPTSCTINSANGCCTAPVSTTSQPLDTTQGCISQGVTGQLAARIFTGTDTTVASNNISCQVGHLTYTAQTSGIVSIDQNGIATAEQPGSTTITANVSNAGSSAGFFATCPPKSIQLTVNNALSATVDQNYTQPLAAVVTDTNGNPITGLDLQFVSTTPSTITAGSGSVTPTLPGSAAITAICQPPTCNSSPFNQIGLYGNGKPITSNPVEITSPGTSSTVLYIGSTQSQYIVPVDFTTNNIGAPVRLPYVPNSMVISVDGSTIYMGSSQEIMTFSALTNSLTTQDTTVTGEVLAVSPDGSTLVITDPVRQLVYLYKSTGGVISTYGGVGTHAEFTPDSTTVYITMGNVDPSGNVTPNNQLLVHSSNIGWYVTTSAQPTTDVAVGVPSVGAFFAGSATSAKGYCPVTTTSTVDGQPVTSNVFYPDAGVTGPAADRLAATNDGLHILGARATSSTGTFTDLLLGSSGSPGLPVGSCPGNNALTFSDTAVLSNATLSGISPTAITGVDATSDSSLAFVTYTGTGGVLPMYTLSSTGAGTLGNIPLATTSSGTPIAPVAGVFSTDNSTFFVGTSGDNSVHLINRSTLSDQPTKLIAPNLPGVNGGTATPNLIVQRPRKTLS</sequence>
<dbReference type="PROSITE" id="PS51257">
    <property type="entry name" value="PROKAR_LIPOPROTEIN"/>
    <property type="match status" value="1"/>
</dbReference>
<comment type="caution">
    <text evidence="2">The sequence shown here is derived from an EMBL/GenBank/DDBJ whole genome shotgun (WGS) entry which is preliminary data.</text>
</comment>
<evidence type="ECO:0000313" key="2">
    <source>
        <dbReference type="EMBL" id="GGA78246.1"/>
    </source>
</evidence>
<dbReference type="AlphaFoldDB" id="A0A916S0M5"/>
<keyword evidence="3" id="KW-1185">Reference proteome</keyword>
<accession>A0A916S0M5</accession>
<dbReference type="RefSeq" id="WP_188760525.1">
    <property type="nucleotide sequence ID" value="NZ_BMJB01000003.1"/>
</dbReference>
<feature type="signal peptide" evidence="1">
    <location>
        <begin position="1"/>
        <end position="21"/>
    </location>
</feature>
<feature type="chain" id="PRO_5037732310" description="BIG2 domain-containing protein" evidence="1">
    <location>
        <begin position="22"/>
        <end position="807"/>
    </location>
</feature>
<dbReference type="EMBL" id="BMJB01000003">
    <property type="protein sequence ID" value="GGA78246.1"/>
    <property type="molecule type" value="Genomic_DNA"/>
</dbReference>
<dbReference type="SUPFAM" id="SSF49373">
    <property type="entry name" value="Invasin/intimin cell-adhesion fragments"/>
    <property type="match status" value="1"/>
</dbReference>
<evidence type="ECO:0008006" key="4">
    <source>
        <dbReference type="Google" id="ProtNLM"/>
    </source>
</evidence>
<keyword evidence="1" id="KW-0732">Signal</keyword>
<dbReference type="InterPro" id="IPR013783">
    <property type="entry name" value="Ig-like_fold"/>
</dbReference>
<reference evidence="2" key="1">
    <citation type="journal article" date="2014" name="Int. J. Syst. Evol. Microbiol.">
        <title>Complete genome sequence of Corynebacterium casei LMG S-19264T (=DSM 44701T), isolated from a smear-ripened cheese.</title>
        <authorList>
            <consortium name="US DOE Joint Genome Institute (JGI-PGF)"/>
            <person name="Walter F."/>
            <person name="Albersmeier A."/>
            <person name="Kalinowski J."/>
            <person name="Ruckert C."/>
        </authorList>
    </citation>
    <scope>NUCLEOTIDE SEQUENCE</scope>
    <source>
        <strain evidence="2">CGMCC 1.15447</strain>
    </source>
</reference>